<dbReference type="PANTHER" id="PTHR13696">
    <property type="entry name" value="P-LOOP CONTAINING NUCLEOSIDE TRIPHOSPHATE HYDROLASE"/>
    <property type="match status" value="1"/>
</dbReference>
<dbReference type="Pfam" id="PF01656">
    <property type="entry name" value="CbiA"/>
    <property type="match status" value="1"/>
</dbReference>
<reference evidence="2" key="1">
    <citation type="submission" date="2021-11" db="EMBL/GenBank/DDBJ databases">
        <title>Vibrio ZSDE26 sp. nov. and Vibrio ZSDZ34 sp. nov., isolated from coastal seawater in Qingdao.</title>
        <authorList>
            <person name="Zhang P."/>
        </authorList>
    </citation>
    <scope>NUCLEOTIDE SEQUENCE</scope>
    <source>
        <strain evidence="2">ZSDZ34</strain>
    </source>
</reference>
<gene>
    <name evidence="2" type="ORF">LNL84_01320</name>
</gene>
<evidence type="ECO:0000313" key="2">
    <source>
        <dbReference type="EMBL" id="MCJ2375470.1"/>
    </source>
</evidence>
<dbReference type="Proteomes" id="UP001139488">
    <property type="component" value="Unassembled WGS sequence"/>
</dbReference>
<proteinExistence type="predicted"/>
<dbReference type="AlphaFoldDB" id="A0A9X1W9U6"/>
<sequence>MDGIIGRRSLLDRTEKDLRNYTVLGERKAQKIGIAHARAKKIIVLNLKGGVGKSTFSAGLISQLIEKDNKVELIDFDNQQSTYGWAENINDIPCQSYNPAMRSMSSMGMTLRVNADSDYIIMDSPANFSEPELTRYLRYADYIIIPMQPSPVDLHASLPFINTLIEKHLYKRSNIKLGFVINRCFQRDDKLKRVMSLLSIFSQFKTLGVMSESDCYQEAFHYKQLMRIESLDKELWSGTLNWLR</sequence>
<dbReference type="InterPro" id="IPR050678">
    <property type="entry name" value="DNA_Partitioning_ATPase"/>
</dbReference>
<dbReference type="CDD" id="cd02042">
    <property type="entry name" value="ParAB_family"/>
    <property type="match status" value="1"/>
</dbReference>
<keyword evidence="3" id="KW-1185">Reference proteome</keyword>
<organism evidence="2 3">
    <name type="scientific">Vibrio gelatinilyticus</name>
    <dbReference type="NCBI Taxonomy" id="2893468"/>
    <lineage>
        <taxon>Bacteria</taxon>
        <taxon>Pseudomonadati</taxon>
        <taxon>Pseudomonadota</taxon>
        <taxon>Gammaproteobacteria</taxon>
        <taxon>Vibrionales</taxon>
        <taxon>Vibrionaceae</taxon>
        <taxon>Vibrio</taxon>
    </lineage>
</organism>
<dbReference type="RefSeq" id="WP_244354517.1">
    <property type="nucleotide sequence ID" value="NZ_JAJNNZ010000001.1"/>
</dbReference>
<dbReference type="Gene3D" id="3.40.50.300">
    <property type="entry name" value="P-loop containing nucleotide triphosphate hydrolases"/>
    <property type="match status" value="1"/>
</dbReference>
<feature type="domain" description="CobQ/CobB/MinD/ParA nucleotide binding" evidence="1">
    <location>
        <begin position="42"/>
        <end position="221"/>
    </location>
</feature>
<name>A0A9X1W9U6_9VIBR</name>
<comment type="caution">
    <text evidence="2">The sequence shown here is derived from an EMBL/GenBank/DDBJ whole genome shotgun (WGS) entry which is preliminary data.</text>
</comment>
<dbReference type="EMBL" id="JAJNNZ010000001">
    <property type="protein sequence ID" value="MCJ2375470.1"/>
    <property type="molecule type" value="Genomic_DNA"/>
</dbReference>
<dbReference type="InterPro" id="IPR027417">
    <property type="entry name" value="P-loop_NTPase"/>
</dbReference>
<protein>
    <submittedName>
        <fullName evidence="2">ParA family protein</fullName>
    </submittedName>
</protein>
<evidence type="ECO:0000259" key="1">
    <source>
        <dbReference type="Pfam" id="PF01656"/>
    </source>
</evidence>
<dbReference type="InterPro" id="IPR002586">
    <property type="entry name" value="CobQ/CobB/MinD/ParA_Nub-bd_dom"/>
</dbReference>
<dbReference type="PANTHER" id="PTHR13696:SF99">
    <property type="entry name" value="COBYRINIC ACID AC-DIAMIDE SYNTHASE"/>
    <property type="match status" value="1"/>
</dbReference>
<dbReference type="SUPFAM" id="SSF52540">
    <property type="entry name" value="P-loop containing nucleoside triphosphate hydrolases"/>
    <property type="match status" value="1"/>
</dbReference>
<accession>A0A9X1W9U6</accession>
<evidence type="ECO:0000313" key="3">
    <source>
        <dbReference type="Proteomes" id="UP001139488"/>
    </source>
</evidence>